<dbReference type="KEGG" id="spun:BFF78_02055"/>
<gene>
    <name evidence="1" type="ORF">BFF78_02055</name>
</gene>
<dbReference type="Gene3D" id="1.10.600.10">
    <property type="entry name" value="Farnesyl Diphosphate Synthase"/>
    <property type="match status" value="1"/>
</dbReference>
<accession>A0A1D7Y3Q7</accession>
<organism evidence="1 2">
    <name type="scientific">Streptomyces fodineus</name>
    <dbReference type="NCBI Taxonomy" id="1904616"/>
    <lineage>
        <taxon>Bacteria</taxon>
        <taxon>Bacillati</taxon>
        <taxon>Actinomycetota</taxon>
        <taxon>Actinomycetes</taxon>
        <taxon>Kitasatosporales</taxon>
        <taxon>Streptomycetaceae</taxon>
        <taxon>Streptomyces</taxon>
    </lineage>
</organism>
<evidence type="ECO:0008006" key="3">
    <source>
        <dbReference type="Google" id="ProtNLM"/>
    </source>
</evidence>
<dbReference type="AlphaFoldDB" id="A0A1D7Y3Q7"/>
<dbReference type="Proteomes" id="UP000094960">
    <property type="component" value="Chromosome"/>
</dbReference>
<protein>
    <recommendedName>
        <fullName evidence="3">Terpene synthase</fullName>
    </recommendedName>
</protein>
<dbReference type="InterPro" id="IPR008949">
    <property type="entry name" value="Isoprenoid_synthase_dom_sf"/>
</dbReference>
<reference evidence="2" key="1">
    <citation type="submission" date="2016-09" db="EMBL/GenBank/DDBJ databases">
        <title>Streptomyces puniciscabiei strain:TW1S1 Genome sequencing and assembly.</title>
        <authorList>
            <person name="Kim M.-K."/>
            <person name="Kim S.B."/>
        </authorList>
    </citation>
    <scope>NUCLEOTIDE SEQUENCE [LARGE SCALE GENOMIC DNA]</scope>
    <source>
        <strain evidence="2">TW1S1</strain>
    </source>
</reference>
<dbReference type="SUPFAM" id="SSF48576">
    <property type="entry name" value="Terpenoid synthases"/>
    <property type="match status" value="1"/>
</dbReference>
<dbReference type="Pfam" id="PF19086">
    <property type="entry name" value="Terpene_syn_C_2"/>
    <property type="match status" value="1"/>
</dbReference>
<evidence type="ECO:0000313" key="1">
    <source>
        <dbReference type="EMBL" id="AOR30019.1"/>
    </source>
</evidence>
<evidence type="ECO:0000313" key="2">
    <source>
        <dbReference type="Proteomes" id="UP000094960"/>
    </source>
</evidence>
<name>A0A1D7Y3Q7_9ACTN</name>
<proteinExistence type="predicted"/>
<sequence>MPQDIVFHLPFAPEVGPDADGARRRSLDWCRRQGLVAHPVDQERFLRWDIAGLMAAWVPRAAGDRLDLTVDAVVVATLLDDPFDGPLAAQPRRVAAACRAFTDVITSGAGAGAGAPAGAGPLVCAFGQVCRRLAYQASPAWLESTGRHWQRYLNAYAVEAGNRAQHRIPTRAEHFALRRDSGFVQAMPDLSQKAYDFELPPHLSTDPKVRRMLDITADVVDTVNDVHSVEKEESRGDVHNLVLVIEHELGCDRDAAIICSGAGPVCATRTWCPRASRLSSPIC</sequence>
<dbReference type="RefSeq" id="WP_069776673.1">
    <property type="nucleotide sequence ID" value="NZ_CP017248.1"/>
</dbReference>
<dbReference type="EMBL" id="CP017248">
    <property type="protein sequence ID" value="AOR30019.1"/>
    <property type="molecule type" value="Genomic_DNA"/>
</dbReference>
<keyword evidence="2" id="KW-1185">Reference proteome</keyword>